<dbReference type="PANTHER" id="PTHR37423:SF2">
    <property type="entry name" value="MEMBRANE-BOUND LYTIC MUREIN TRANSGLYCOSYLASE C"/>
    <property type="match status" value="1"/>
</dbReference>
<reference evidence="4" key="1">
    <citation type="journal article" date="2021" name="PeerJ">
        <title>Extensive microbial diversity within the chicken gut microbiome revealed by metagenomics and culture.</title>
        <authorList>
            <person name="Gilroy R."/>
            <person name="Ravi A."/>
            <person name="Getino M."/>
            <person name="Pursley I."/>
            <person name="Horton D.L."/>
            <person name="Alikhan N.F."/>
            <person name="Baker D."/>
            <person name="Gharbi K."/>
            <person name="Hall N."/>
            <person name="Watson M."/>
            <person name="Adriaenssens E.M."/>
            <person name="Foster-Nyarko E."/>
            <person name="Jarju S."/>
            <person name="Secka A."/>
            <person name="Antonio M."/>
            <person name="Oren A."/>
            <person name="Chaudhuri R.R."/>
            <person name="La Ragione R."/>
            <person name="Hildebrand F."/>
            <person name="Pallen M.J."/>
        </authorList>
    </citation>
    <scope>NUCLEOTIDE SEQUENCE</scope>
    <source>
        <strain evidence="4">Gambia16-930</strain>
    </source>
</reference>
<accession>A0A9D1UHM4</accession>
<evidence type="ECO:0000259" key="3">
    <source>
        <dbReference type="Pfam" id="PF01464"/>
    </source>
</evidence>
<dbReference type="AlphaFoldDB" id="A0A9D1UHM4"/>
<dbReference type="Pfam" id="PF01464">
    <property type="entry name" value="SLT"/>
    <property type="match status" value="1"/>
</dbReference>
<dbReference type="SUPFAM" id="SSF53955">
    <property type="entry name" value="Lysozyme-like"/>
    <property type="match status" value="1"/>
</dbReference>
<feature type="chain" id="PRO_5038690846" evidence="2">
    <location>
        <begin position="31"/>
        <end position="330"/>
    </location>
</feature>
<sequence>MRKNTVFKVLSVCAIVLSVCAISMHFFIRASDKPSEDKAYRDVLNKHLHQFSAPIPSSLSFCGERVPLDNVFVREALDRELTSIMYQHSVTFMVLKRSWRFMPDIEKDLKTLGAPDDLKYLAVAESALADVVSPAKAAGFWQFMPATAKKYGMEVNDEWDERYDLDKSTVAAVKYLKNSYSRFGSWTLACAAYNCGENGLASRLKQQNCNSYWELSINTETSRYVYRILAYKILMENPKQYGFYVRKKDCHQPLEYDVVTIDTTINDMIAFSKQIGYSSYKYFRMMNPTVRSNRLTNKSRKKYSFKVLKPDSYSWKYLVSKLKDKEEFMD</sequence>
<dbReference type="Gene3D" id="1.10.530.10">
    <property type="match status" value="1"/>
</dbReference>
<dbReference type="Proteomes" id="UP000824267">
    <property type="component" value="Unassembled WGS sequence"/>
</dbReference>
<feature type="signal peptide" evidence="2">
    <location>
        <begin position="1"/>
        <end position="30"/>
    </location>
</feature>
<dbReference type="PANTHER" id="PTHR37423">
    <property type="entry name" value="SOLUBLE LYTIC MUREIN TRANSGLYCOSYLASE-RELATED"/>
    <property type="match status" value="1"/>
</dbReference>
<dbReference type="InterPro" id="IPR008258">
    <property type="entry name" value="Transglycosylase_SLT_dom_1"/>
</dbReference>
<comment type="caution">
    <text evidence="4">The sequence shown here is derived from an EMBL/GenBank/DDBJ whole genome shotgun (WGS) entry which is preliminary data.</text>
</comment>
<name>A0A9D1UHM4_9BACT</name>
<keyword evidence="2" id="KW-0732">Signal</keyword>
<evidence type="ECO:0000313" key="4">
    <source>
        <dbReference type="EMBL" id="HIW88137.1"/>
    </source>
</evidence>
<evidence type="ECO:0000256" key="2">
    <source>
        <dbReference type="SAM" id="SignalP"/>
    </source>
</evidence>
<protein>
    <submittedName>
        <fullName evidence="4">Lytic transglycosylase domain-containing protein</fullName>
    </submittedName>
</protein>
<evidence type="ECO:0000256" key="1">
    <source>
        <dbReference type="ARBA" id="ARBA00007734"/>
    </source>
</evidence>
<dbReference type="CDD" id="cd16894">
    <property type="entry name" value="MltD-like"/>
    <property type="match status" value="1"/>
</dbReference>
<reference evidence="4" key="2">
    <citation type="submission" date="2021-04" db="EMBL/GenBank/DDBJ databases">
        <authorList>
            <person name="Gilroy R."/>
        </authorList>
    </citation>
    <scope>NUCLEOTIDE SEQUENCE</scope>
    <source>
        <strain evidence="4">Gambia16-930</strain>
    </source>
</reference>
<dbReference type="InterPro" id="IPR023346">
    <property type="entry name" value="Lysozyme-like_dom_sf"/>
</dbReference>
<organism evidence="4 5">
    <name type="scientific">Candidatus Onthomorpha intestinigallinarum</name>
    <dbReference type="NCBI Taxonomy" id="2840880"/>
    <lineage>
        <taxon>Bacteria</taxon>
        <taxon>Pseudomonadati</taxon>
        <taxon>Bacteroidota</taxon>
        <taxon>Bacteroidia</taxon>
        <taxon>Bacteroidales</taxon>
        <taxon>Candidatus Onthomorpha</taxon>
    </lineage>
</organism>
<comment type="similarity">
    <text evidence="1">Belongs to the transglycosylase Slt family.</text>
</comment>
<proteinExistence type="inferred from homology"/>
<gene>
    <name evidence="4" type="ORF">IAC47_07725</name>
</gene>
<feature type="domain" description="Transglycosylase SLT" evidence="3">
    <location>
        <begin position="114"/>
        <end position="213"/>
    </location>
</feature>
<evidence type="ECO:0000313" key="5">
    <source>
        <dbReference type="Proteomes" id="UP000824267"/>
    </source>
</evidence>
<dbReference type="EMBL" id="DXGG01000240">
    <property type="protein sequence ID" value="HIW88137.1"/>
    <property type="molecule type" value="Genomic_DNA"/>
</dbReference>